<dbReference type="PROSITE" id="PS50835">
    <property type="entry name" value="IG_LIKE"/>
    <property type="match status" value="1"/>
</dbReference>
<accession>A0A9D4GB94</accession>
<dbReference type="EMBL" id="JAIWYP010000006">
    <property type="protein sequence ID" value="KAH3813758.1"/>
    <property type="molecule type" value="Genomic_DNA"/>
</dbReference>
<sequence>MYNGSSPSVGHAVGGAVGGTVLIVIVFGLFIFLKKFKRVTSLLSVQVPSLKSTELGGRAPSLRRPGSNLDIERNIRTSKRILTINLHTSDCNSRKIVAATSRGYNEITLIITVPVVYATLTPDVPTISVLPNMAVSYIRCKSSVGRPAPSITWYLDNRTPSDYSDDVDITGNSISSTVSDVTASSITLTPTSNDHDAWIYCNVSKGYGKIMSNRSLTINVFKSQYRNQYETLAHTSFHEYSVLSPGNTQEYSVMNQVSQVSENDRVIVNTENAYVNL</sequence>
<keyword evidence="2" id="KW-0812">Transmembrane</keyword>
<name>A0A9D4GB94_DREPO</name>
<keyword evidence="2" id="KW-0472">Membrane</keyword>
<evidence type="ECO:0000256" key="1">
    <source>
        <dbReference type="ARBA" id="ARBA00023157"/>
    </source>
</evidence>
<evidence type="ECO:0000313" key="5">
    <source>
        <dbReference type="Proteomes" id="UP000828390"/>
    </source>
</evidence>
<reference evidence="4" key="1">
    <citation type="journal article" date="2019" name="bioRxiv">
        <title>The Genome of the Zebra Mussel, Dreissena polymorpha: A Resource for Invasive Species Research.</title>
        <authorList>
            <person name="McCartney M.A."/>
            <person name="Auch B."/>
            <person name="Kono T."/>
            <person name="Mallez S."/>
            <person name="Zhang Y."/>
            <person name="Obille A."/>
            <person name="Becker A."/>
            <person name="Abrahante J.E."/>
            <person name="Garbe J."/>
            <person name="Badalamenti J.P."/>
            <person name="Herman A."/>
            <person name="Mangelson H."/>
            <person name="Liachko I."/>
            <person name="Sullivan S."/>
            <person name="Sone E.D."/>
            <person name="Koren S."/>
            <person name="Silverstein K.A.T."/>
            <person name="Beckman K.B."/>
            <person name="Gohl D.M."/>
        </authorList>
    </citation>
    <scope>NUCLEOTIDE SEQUENCE</scope>
    <source>
        <strain evidence="4">Duluth1</strain>
        <tissue evidence="4">Whole animal</tissue>
    </source>
</reference>
<evidence type="ECO:0000313" key="4">
    <source>
        <dbReference type="EMBL" id="KAH3813758.1"/>
    </source>
</evidence>
<dbReference type="InterPro" id="IPR036179">
    <property type="entry name" value="Ig-like_dom_sf"/>
</dbReference>
<dbReference type="InterPro" id="IPR013783">
    <property type="entry name" value="Ig-like_fold"/>
</dbReference>
<dbReference type="InterPro" id="IPR007110">
    <property type="entry name" value="Ig-like_dom"/>
</dbReference>
<gene>
    <name evidence="4" type="ORF">DPMN_142226</name>
</gene>
<keyword evidence="1" id="KW-1015">Disulfide bond</keyword>
<dbReference type="Gene3D" id="2.60.40.10">
    <property type="entry name" value="Immunoglobulins"/>
    <property type="match status" value="1"/>
</dbReference>
<comment type="caution">
    <text evidence="4">The sequence shown here is derived from an EMBL/GenBank/DDBJ whole genome shotgun (WGS) entry which is preliminary data.</text>
</comment>
<feature type="transmembrane region" description="Helical" evidence="2">
    <location>
        <begin position="12"/>
        <end position="33"/>
    </location>
</feature>
<evidence type="ECO:0000259" key="3">
    <source>
        <dbReference type="PROSITE" id="PS50835"/>
    </source>
</evidence>
<keyword evidence="5" id="KW-1185">Reference proteome</keyword>
<dbReference type="Proteomes" id="UP000828390">
    <property type="component" value="Unassembled WGS sequence"/>
</dbReference>
<dbReference type="AlphaFoldDB" id="A0A9D4GB94"/>
<dbReference type="SUPFAM" id="SSF48726">
    <property type="entry name" value="Immunoglobulin"/>
    <property type="match status" value="1"/>
</dbReference>
<dbReference type="Pfam" id="PF08205">
    <property type="entry name" value="C2-set_2"/>
    <property type="match status" value="1"/>
</dbReference>
<protein>
    <recommendedName>
        <fullName evidence="3">Ig-like domain-containing protein</fullName>
    </recommendedName>
</protein>
<keyword evidence="2" id="KW-1133">Transmembrane helix</keyword>
<dbReference type="InterPro" id="IPR013162">
    <property type="entry name" value="CD80_C2-set"/>
</dbReference>
<feature type="domain" description="Ig-like" evidence="3">
    <location>
        <begin position="114"/>
        <end position="217"/>
    </location>
</feature>
<organism evidence="4 5">
    <name type="scientific">Dreissena polymorpha</name>
    <name type="common">Zebra mussel</name>
    <name type="synonym">Mytilus polymorpha</name>
    <dbReference type="NCBI Taxonomy" id="45954"/>
    <lineage>
        <taxon>Eukaryota</taxon>
        <taxon>Metazoa</taxon>
        <taxon>Spiralia</taxon>
        <taxon>Lophotrochozoa</taxon>
        <taxon>Mollusca</taxon>
        <taxon>Bivalvia</taxon>
        <taxon>Autobranchia</taxon>
        <taxon>Heteroconchia</taxon>
        <taxon>Euheterodonta</taxon>
        <taxon>Imparidentia</taxon>
        <taxon>Neoheterodontei</taxon>
        <taxon>Myida</taxon>
        <taxon>Dreissenoidea</taxon>
        <taxon>Dreissenidae</taxon>
        <taxon>Dreissena</taxon>
    </lineage>
</organism>
<proteinExistence type="predicted"/>
<reference evidence="4" key="2">
    <citation type="submission" date="2020-11" db="EMBL/GenBank/DDBJ databases">
        <authorList>
            <person name="McCartney M.A."/>
            <person name="Auch B."/>
            <person name="Kono T."/>
            <person name="Mallez S."/>
            <person name="Becker A."/>
            <person name="Gohl D.M."/>
            <person name="Silverstein K.A.T."/>
            <person name="Koren S."/>
            <person name="Bechman K.B."/>
            <person name="Herman A."/>
            <person name="Abrahante J.E."/>
            <person name="Garbe J."/>
        </authorList>
    </citation>
    <scope>NUCLEOTIDE SEQUENCE</scope>
    <source>
        <strain evidence="4">Duluth1</strain>
        <tissue evidence="4">Whole animal</tissue>
    </source>
</reference>
<evidence type="ECO:0000256" key="2">
    <source>
        <dbReference type="SAM" id="Phobius"/>
    </source>
</evidence>